<protein>
    <submittedName>
        <fullName evidence="3">Pimeloyl-ACP methyl ester carboxylesterase</fullName>
    </submittedName>
</protein>
<dbReference type="InterPro" id="IPR000073">
    <property type="entry name" value="AB_hydrolase_1"/>
</dbReference>
<proteinExistence type="predicted"/>
<feature type="domain" description="AB hydrolase-1" evidence="2">
    <location>
        <begin position="39"/>
        <end position="266"/>
    </location>
</feature>
<dbReference type="SUPFAM" id="SSF53474">
    <property type="entry name" value="alpha/beta-Hydrolases"/>
    <property type="match status" value="1"/>
</dbReference>
<dbReference type="GO" id="GO:0016787">
    <property type="term" value="F:hydrolase activity"/>
    <property type="evidence" value="ECO:0007669"/>
    <property type="project" value="UniProtKB-KW"/>
</dbReference>
<dbReference type="PANTHER" id="PTHR46118:SF4">
    <property type="entry name" value="PROTEIN ABHD11"/>
    <property type="match status" value="1"/>
</dbReference>
<evidence type="ECO:0000313" key="4">
    <source>
        <dbReference type="Proteomes" id="UP000186228"/>
    </source>
</evidence>
<accession>A0A1C3UGZ6</accession>
<reference evidence="4" key="1">
    <citation type="submission" date="2016-08" db="EMBL/GenBank/DDBJ databases">
        <authorList>
            <person name="Varghese N."/>
            <person name="Submissions Spin"/>
        </authorList>
    </citation>
    <scope>NUCLEOTIDE SEQUENCE [LARGE SCALE GENOMIC DNA]</scope>
    <source>
        <strain evidence="4">CCBAU 57015</strain>
    </source>
</reference>
<name>A0A1C3UGZ6_9HYPH</name>
<dbReference type="RefSeq" id="WP_075852108.1">
    <property type="nucleotide sequence ID" value="NZ_FMAC01000002.1"/>
</dbReference>
<evidence type="ECO:0000256" key="1">
    <source>
        <dbReference type="ARBA" id="ARBA00022801"/>
    </source>
</evidence>
<dbReference type="Pfam" id="PF00561">
    <property type="entry name" value="Abhydrolase_1"/>
    <property type="match status" value="1"/>
</dbReference>
<dbReference type="PANTHER" id="PTHR46118">
    <property type="entry name" value="PROTEIN ABHD11"/>
    <property type="match status" value="1"/>
</dbReference>
<keyword evidence="4" id="KW-1185">Reference proteome</keyword>
<evidence type="ECO:0000313" key="3">
    <source>
        <dbReference type="EMBL" id="SCB14714.1"/>
    </source>
</evidence>
<sequence>MRSDDESGFLARTIATEDGLKLHVRDYAGDETATSARTPVFCLPGLTRNSRDFHQLALLLSQDSAAPRRIITLDARGRGSSEWDDDKAHYNLIVEGQDVLTVCAQLGIHQAIFIGTSRGGMVLHMLATSRPDILKAVILNDIGPVLEKVGLADIRDYLNRDKKPANWDEAIDILRENHGSAFSALGEEDWQDMARAIYVLRDGKPIADYDPAIAAQMQALDLEVPIRDLWPQFQAFQDTPLMVIRGENSKLLTQATTDEMAEHHPGMAIKIARGQGHAPILHLGDIPDAIRHFISGF</sequence>
<dbReference type="STRING" id="52131.GA0061100_102202"/>
<dbReference type="AlphaFoldDB" id="A0A1C3UGZ6"/>
<dbReference type="InterPro" id="IPR029058">
    <property type="entry name" value="AB_hydrolase_fold"/>
</dbReference>
<organism evidence="3 4">
    <name type="scientific">Rhizobium hainanense</name>
    <dbReference type="NCBI Taxonomy" id="52131"/>
    <lineage>
        <taxon>Bacteria</taxon>
        <taxon>Pseudomonadati</taxon>
        <taxon>Pseudomonadota</taxon>
        <taxon>Alphaproteobacteria</taxon>
        <taxon>Hyphomicrobiales</taxon>
        <taxon>Rhizobiaceae</taxon>
        <taxon>Rhizobium/Agrobacterium group</taxon>
        <taxon>Rhizobium</taxon>
    </lineage>
</organism>
<keyword evidence="1" id="KW-0378">Hydrolase</keyword>
<gene>
    <name evidence="3" type="ORF">GA0061100_102202</name>
</gene>
<dbReference type="OrthoDB" id="9791366at2"/>
<dbReference type="EMBL" id="FMAC01000002">
    <property type="protein sequence ID" value="SCB14714.1"/>
    <property type="molecule type" value="Genomic_DNA"/>
</dbReference>
<evidence type="ECO:0000259" key="2">
    <source>
        <dbReference type="Pfam" id="PF00561"/>
    </source>
</evidence>
<dbReference type="Proteomes" id="UP000186228">
    <property type="component" value="Unassembled WGS sequence"/>
</dbReference>
<dbReference type="Gene3D" id="3.40.50.1820">
    <property type="entry name" value="alpha/beta hydrolase"/>
    <property type="match status" value="1"/>
</dbReference>